<comment type="caution">
    <text evidence="1">The sequence shown here is derived from an EMBL/GenBank/DDBJ whole genome shotgun (WGS) entry which is preliminary data.</text>
</comment>
<organism evidence="1 2">
    <name type="scientific">Batillaria attramentaria</name>
    <dbReference type="NCBI Taxonomy" id="370345"/>
    <lineage>
        <taxon>Eukaryota</taxon>
        <taxon>Metazoa</taxon>
        <taxon>Spiralia</taxon>
        <taxon>Lophotrochozoa</taxon>
        <taxon>Mollusca</taxon>
        <taxon>Gastropoda</taxon>
        <taxon>Caenogastropoda</taxon>
        <taxon>Sorbeoconcha</taxon>
        <taxon>Cerithioidea</taxon>
        <taxon>Batillariidae</taxon>
        <taxon>Batillaria</taxon>
    </lineage>
</organism>
<reference evidence="1 2" key="1">
    <citation type="journal article" date="2023" name="Sci. Data">
        <title>Genome assembly of the Korean intertidal mud-creeper Batillaria attramentaria.</title>
        <authorList>
            <person name="Patra A.K."/>
            <person name="Ho P.T."/>
            <person name="Jun S."/>
            <person name="Lee S.J."/>
            <person name="Kim Y."/>
            <person name="Won Y.J."/>
        </authorList>
    </citation>
    <scope>NUCLEOTIDE SEQUENCE [LARGE SCALE GENOMIC DNA]</scope>
    <source>
        <strain evidence="1">Wonlab-2016</strain>
    </source>
</reference>
<sequence length="86" mass="9523">MRQKVSAGAENPVAVPALKFTHLADNTCAQQNSFSVKKSSALITPQNMILLMYSETGGSWKHLIAQVARKVQPLLIRLQMSRKEKS</sequence>
<dbReference type="EMBL" id="JACVVK020000055">
    <property type="protein sequence ID" value="KAK7497748.1"/>
    <property type="molecule type" value="Genomic_DNA"/>
</dbReference>
<proteinExistence type="predicted"/>
<dbReference type="Proteomes" id="UP001519460">
    <property type="component" value="Unassembled WGS sequence"/>
</dbReference>
<dbReference type="AlphaFoldDB" id="A0ABD0LF59"/>
<name>A0ABD0LF59_9CAEN</name>
<keyword evidence="2" id="KW-1185">Reference proteome</keyword>
<accession>A0ABD0LF59</accession>
<evidence type="ECO:0000313" key="2">
    <source>
        <dbReference type="Proteomes" id="UP001519460"/>
    </source>
</evidence>
<gene>
    <name evidence="1" type="ORF">BaRGS_00010882</name>
</gene>
<protein>
    <submittedName>
        <fullName evidence="1">Uncharacterized protein</fullName>
    </submittedName>
</protein>
<evidence type="ECO:0000313" key="1">
    <source>
        <dbReference type="EMBL" id="KAK7497748.1"/>
    </source>
</evidence>